<dbReference type="AlphaFoldDB" id="A0A1M5ASP0"/>
<dbReference type="InterPro" id="IPR021136">
    <property type="entry name" value="Flagellar_hook_control-like_C"/>
</dbReference>
<evidence type="ECO:0000259" key="2">
    <source>
        <dbReference type="Pfam" id="PF02120"/>
    </source>
</evidence>
<feature type="compositionally biased region" description="Polar residues" evidence="1">
    <location>
        <begin position="66"/>
        <end position="79"/>
    </location>
</feature>
<dbReference type="EMBL" id="FQUV01000005">
    <property type="protein sequence ID" value="SHF33249.1"/>
    <property type="molecule type" value="Genomic_DNA"/>
</dbReference>
<accession>A0A1M5ASP0</accession>
<feature type="compositionally biased region" description="Polar residues" evidence="1">
    <location>
        <begin position="223"/>
        <end position="234"/>
    </location>
</feature>
<dbReference type="Gene3D" id="3.30.750.140">
    <property type="match status" value="1"/>
</dbReference>
<sequence>MKMSTPQFAFNVPVRGIDEETRNKPVCEVTTPQDHQADFGKTLAKLINGNHVETLPGMVENDTPSREIQLNPTTTTQPQDQEKTNTEAALRETLIESQSTPLERQLRSKLPVLETPKKTSEAGALEANIQNTTVYADNTLATLKTPEPSGLHINQLSTEEMTAPHTMLTASNDPTDSKRLAGTTPVKLGGISDDGVSLRVALKGNSALETDGEQPKSFKNLEADTNNLPPSLTDTPAAGTSDVIESELSSLEPAATPSVPTKGIEIATRELASPKSVLESSANLVKPQVFAVPNNSTLAPIVRTLEAEAADSKFIVKNTTGSVQGTTSLLTTSSGNLSSTTSKSPQPMDPKSAPPATASSEFDAIDTPAIGSTSNPTAAVSSQNLPPPNSTVQAPPMVPQIEGDLATSLSASPSNIAASSTIHPASPNAPTPLPNHISMQICQALESGGSQDVEIRLDPEELGRIRIVLSTKEGGMNIAVFTERPEVLDMMRRNSDLLASDFSDIGYEGANFSFQKEQHERNQSTTSTQENRDTGVTADAPESHQPQAIDGSARLDLKF</sequence>
<dbReference type="Pfam" id="PF02120">
    <property type="entry name" value="Flg_hook"/>
    <property type="match status" value="1"/>
</dbReference>
<feature type="region of interest" description="Disordered" evidence="1">
    <location>
        <begin position="513"/>
        <end position="559"/>
    </location>
</feature>
<dbReference type="InterPro" id="IPR038610">
    <property type="entry name" value="FliK-like_C_sf"/>
</dbReference>
<name>A0A1M5ASP0_9RHOB</name>
<protein>
    <submittedName>
        <fullName evidence="3">Hook-length control protein FliK</fullName>
    </submittedName>
</protein>
<organism evidence="3 4">
    <name type="scientific">Litoreibacter ascidiaceicola</name>
    <dbReference type="NCBI Taxonomy" id="1486859"/>
    <lineage>
        <taxon>Bacteria</taxon>
        <taxon>Pseudomonadati</taxon>
        <taxon>Pseudomonadota</taxon>
        <taxon>Alphaproteobacteria</taxon>
        <taxon>Rhodobacterales</taxon>
        <taxon>Roseobacteraceae</taxon>
        <taxon>Litoreibacter</taxon>
    </lineage>
</organism>
<dbReference type="Proteomes" id="UP000184144">
    <property type="component" value="Unassembled WGS sequence"/>
</dbReference>
<dbReference type="OrthoDB" id="7203912at2"/>
<dbReference type="STRING" id="1486859.SAMN05444273_105167"/>
<evidence type="ECO:0000313" key="4">
    <source>
        <dbReference type="Proteomes" id="UP000184144"/>
    </source>
</evidence>
<feature type="region of interest" description="Disordered" evidence="1">
    <location>
        <begin position="325"/>
        <end position="397"/>
    </location>
</feature>
<proteinExistence type="predicted"/>
<dbReference type="CDD" id="cd17470">
    <property type="entry name" value="T3SS_Flik_C"/>
    <property type="match status" value="1"/>
</dbReference>
<gene>
    <name evidence="3" type="ORF">SAMN05444273_105167</name>
</gene>
<evidence type="ECO:0000313" key="3">
    <source>
        <dbReference type="EMBL" id="SHF33249.1"/>
    </source>
</evidence>
<evidence type="ECO:0000256" key="1">
    <source>
        <dbReference type="SAM" id="MobiDB-lite"/>
    </source>
</evidence>
<feature type="compositionally biased region" description="Basic and acidic residues" evidence="1">
    <location>
        <begin position="213"/>
        <end position="222"/>
    </location>
</feature>
<feature type="compositionally biased region" description="Low complexity" evidence="1">
    <location>
        <begin position="325"/>
        <end position="344"/>
    </location>
</feature>
<feature type="region of interest" description="Disordered" evidence="1">
    <location>
        <begin position="206"/>
        <end position="239"/>
    </location>
</feature>
<keyword evidence="4" id="KW-1185">Reference proteome</keyword>
<feature type="region of interest" description="Disordered" evidence="1">
    <location>
        <begin position="60"/>
        <end position="83"/>
    </location>
</feature>
<feature type="domain" description="Flagellar hook-length control protein-like C-terminal" evidence="2">
    <location>
        <begin position="446"/>
        <end position="521"/>
    </location>
</feature>
<reference evidence="4" key="1">
    <citation type="submission" date="2016-11" db="EMBL/GenBank/DDBJ databases">
        <authorList>
            <person name="Varghese N."/>
            <person name="Submissions S."/>
        </authorList>
    </citation>
    <scope>NUCLEOTIDE SEQUENCE [LARGE SCALE GENOMIC DNA]</scope>
    <source>
        <strain evidence="4">DSM 100566</strain>
    </source>
</reference>
<feature type="compositionally biased region" description="Polar residues" evidence="1">
    <location>
        <begin position="370"/>
        <end position="384"/>
    </location>
</feature>